<feature type="transmembrane region" description="Helical" evidence="1">
    <location>
        <begin position="66"/>
        <end position="87"/>
    </location>
</feature>
<dbReference type="RefSeq" id="WP_044634923.1">
    <property type="nucleotide sequence ID" value="NZ_CDNC01000045.1"/>
</dbReference>
<accession>A0A0B7H1G8</accession>
<keyword evidence="3" id="KW-1185">Reference proteome</keyword>
<keyword evidence="1" id="KW-0812">Transmembrane</keyword>
<keyword evidence="1" id="KW-1133">Transmembrane helix</keyword>
<feature type="transmembrane region" description="Helical" evidence="1">
    <location>
        <begin position="93"/>
        <end position="117"/>
    </location>
</feature>
<reference evidence="3" key="1">
    <citation type="submission" date="2015-01" db="EMBL/GenBank/DDBJ databases">
        <authorList>
            <person name="Manzoor Shahid"/>
            <person name="Zubair Saima"/>
        </authorList>
    </citation>
    <scope>NUCLEOTIDE SEQUENCE [LARGE SCALE GENOMIC DNA]</scope>
    <source>
        <strain evidence="3">V1</strain>
    </source>
</reference>
<sequence length="122" mass="13230">MKKSYFITLVLSVIGTLFIGIGMCMCLLPEWHLFGQGIVIGIIGLLVLLIAVIVYRKMENKPPIKVTKKGVFTVFIGILGVLTLGIGMCLTMIYSYFVLGVIIGIVGIALLLCLIPLCKGLK</sequence>
<dbReference type="OrthoDB" id="3240444at2"/>
<dbReference type="Proteomes" id="UP000042527">
    <property type="component" value="Unassembled WGS sequence"/>
</dbReference>
<organism evidence="2 3">
    <name type="scientific">Treponema phagedenis</name>
    <dbReference type="NCBI Taxonomy" id="162"/>
    <lineage>
        <taxon>Bacteria</taxon>
        <taxon>Pseudomonadati</taxon>
        <taxon>Spirochaetota</taxon>
        <taxon>Spirochaetia</taxon>
        <taxon>Spirochaetales</taxon>
        <taxon>Treponemataceae</taxon>
        <taxon>Treponema</taxon>
    </lineage>
</organism>
<evidence type="ECO:0000313" key="2">
    <source>
        <dbReference type="EMBL" id="CEM62811.1"/>
    </source>
</evidence>
<feature type="transmembrane region" description="Helical" evidence="1">
    <location>
        <begin position="7"/>
        <end position="28"/>
    </location>
</feature>
<name>A0A0B7H1G8_TREPH</name>
<keyword evidence="1" id="KW-0472">Membrane</keyword>
<proteinExistence type="predicted"/>
<gene>
    <name evidence="2" type="ORF">TPHV1_50071</name>
</gene>
<evidence type="ECO:0000313" key="3">
    <source>
        <dbReference type="Proteomes" id="UP000042527"/>
    </source>
</evidence>
<feature type="transmembrane region" description="Helical" evidence="1">
    <location>
        <begin position="34"/>
        <end position="54"/>
    </location>
</feature>
<dbReference type="AlphaFoldDB" id="A0A0B7H1G8"/>
<dbReference type="EMBL" id="CDNC01000045">
    <property type="protein sequence ID" value="CEM62811.1"/>
    <property type="molecule type" value="Genomic_DNA"/>
</dbReference>
<evidence type="ECO:0000256" key="1">
    <source>
        <dbReference type="SAM" id="Phobius"/>
    </source>
</evidence>
<protein>
    <submittedName>
        <fullName evidence="2">Uncharacterized protein</fullName>
    </submittedName>
</protein>